<name>A0A5M9ZHG9_9BIFI</name>
<reference evidence="3 4" key="1">
    <citation type="journal article" date="2019" name="Syst. Appl. Microbiol.">
        <title>Characterization of Bifidobacterium species in feaces of the Egyptian fruit bat: Description of B. vespertilionis sp. nov. and B. rousetti sp. nov.</title>
        <authorList>
            <person name="Modesto M."/>
            <person name="Satti M."/>
            <person name="Watanabe K."/>
            <person name="Puglisi E."/>
            <person name="Morelli L."/>
            <person name="Huang C.-H."/>
            <person name="Liou J.-S."/>
            <person name="Miyashita M."/>
            <person name="Tamura T."/>
            <person name="Saito S."/>
            <person name="Mori K."/>
            <person name="Huang L."/>
            <person name="Sciavilla P."/>
            <person name="Sandri C."/>
            <person name="Spiezio C."/>
            <person name="Vitali F."/>
            <person name="Cavalieri D."/>
            <person name="Perpetuini G."/>
            <person name="Tofalo R."/>
            <person name="Bonetti A."/>
            <person name="Arita M."/>
            <person name="Mattarelli P."/>
        </authorList>
    </citation>
    <scope>NUCLEOTIDE SEQUENCE [LARGE SCALE GENOMIC DNA]</scope>
    <source>
        <strain evidence="3 4">RST7</strain>
    </source>
</reference>
<sequence length="946" mass="103323">MKTEQIIYTSCRQGIEGQSSGYQVYSYSPGMRQWIANRNAIGVLEQYKAPVGDQYPPLPTPEQIEECYPKRDYSGPLSGPDALYGMALSTYIGRDYPEGSIRGGNFIAHAVALPLATMMQTGAYPCEYLESPSFQRTMDITKARSDERPAMLGTLDLEPNDEITFDAVQDFLMDDDRDEMLKLMLACFLNREQGGALRRIIIRDSAENFNLWVAALQMALPLRQAYTYSFSTYEYDPLAADAHIMRAVDGMNGSLPQLAMSNYVFDERGEVPLPNPMVDETVRQLCDFLVDAMQTVPDSLHRFHDFLNATDHTTADTVIADAYTLFQLVQGLTAFEELDTSAAERALVFMRDHCGGDVLRTVSDRLFDECRTTVFPEDKRTLLADVFGYATRSDKTYALTARERALDLLFGVFTNAAPSQDMYAQSHALADTVLAQLGEKVDVVLFDELTGNPDVNLGLSGGTGTLLPWTVHAYAQWTSQAVLDAVAKGIDLRPGMSAAQMKAALGARNATALDKIIKVVVHHPDGDGTRRLVTDFAGSLSADPRLGCMVDLLIILEGDPTGAGAMGGSAASGLPSSVTMAYTAFRTLYMSSDGGGSRTRIGYLQSCYASGLQSLIVSLLAEQARTSRDPGAFLAFLKSTGPYLPKGFWQDHARDVVAVCERAIGNTPSAALLCVCAQTVRSMVPMPLAWYRTKIDQASALLPIMHVDNRVYDDYRAIVALCKDVSLPLPARLTLIDYQFHITNLANAYAQRNPDPMVIDGLCNALMQAGPRLPLSAAGNQVNAFVASVGDAITPVVLTSKSGATLQLKAVPSTYAMTVMKQVAGNVVSSKRNDDILLLMALDSCCFGASADQLRQNAMAIDLARFLTSRLTGMHIKSSDLTKYVEDERKFDKHVAVRFSQTYGTAFPKGHFTALFGMVIDGLTAYEAANPSVIDKMKKFLPFGRH</sequence>
<feature type="domain" description="GTPase-associated protein 1 N-terminal" evidence="1">
    <location>
        <begin position="4"/>
        <end position="142"/>
    </location>
</feature>
<gene>
    <name evidence="3" type="ORF">EMO89_11295</name>
</gene>
<comment type="caution">
    <text evidence="3">The sequence shown here is derived from an EMBL/GenBank/DDBJ whole genome shotgun (WGS) entry which is preliminary data.</text>
</comment>
<dbReference type="Proteomes" id="UP000412028">
    <property type="component" value="Unassembled WGS sequence"/>
</dbReference>
<protein>
    <submittedName>
        <fullName evidence="3">Uncharacterized protein</fullName>
    </submittedName>
</protein>
<accession>A0A5M9ZHG9</accession>
<evidence type="ECO:0000313" key="4">
    <source>
        <dbReference type="Proteomes" id="UP000412028"/>
    </source>
</evidence>
<dbReference type="Pfam" id="PF20014">
    <property type="entry name" value="GAP1-M"/>
    <property type="match status" value="1"/>
</dbReference>
<evidence type="ECO:0000259" key="2">
    <source>
        <dbReference type="Pfam" id="PF20014"/>
    </source>
</evidence>
<dbReference type="Pfam" id="PF20013">
    <property type="entry name" value="GAP1-N2"/>
    <property type="match status" value="1"/>
</dbReference>
<dbReference type="InterPro" id="IPR045401">
    <property type="entry name" value="GAP1-M"/>
</dbReference>
<dbReference type="OrthoDB" id="3222004at2"/>
<dbReference type="AlphaFoldDB" id="A0A5M9ZHG9"/>
<evidence type="ECO:0000313" key="3">
    <source>
        <dbReference type="EMBL" id="KAA8827044.1"/>
    </source>
</evidence>
<organism evidence="3 4">
    <name type="scientific">Bifidobacterium tissieri</name>
    <dbReference type="NCBI Taxonomy" id="1630162"/>
    <lineage>
        <taxon>Bacteria</taxon>
        <taxon>Bacillati</taxon>
        <taxon>Actinomycetota</taxon>
        <taxon>Actinomycetes</taxon>
        <taxon>Bifidobacteriales</taxon>
        <taxon>Bifidobacteriaceae</taxon>
        <taxon>Bifidobacterium</taxon>
    </lineage>
</organism>
<evidence type="ECO:0000259" key="1">
    <source>
        <dbReference type="Pfam" id="PF20013"/>
    </source>
</evidence>
<feature type="domain" description="GTPase-associated protein 1 middle" evidence="2">
    <location>
        <begin position="171"/>
        <end position="266"/>
    </location>
</feature>
<proteinExistence type="predicted"/>
<dbReference type="InterPro" id="IPR045402">
    <property type="entry name" value="GAP1-N2"/>
</dbReference>
<dbReference type="EMBL" id="RZUI01000022">
    <property type="protein sequence ID" value="KAA8827044.1"/>
    <property type="molecule type" value="Genomic_DNA"/>
</dbReference>
<dbReference type="RefSeq" id="WP_150382153.1">
    <property type="nucleotide sequence ID" value="NZ_RZUI01000022.1"/>
</dbReference>